<keyword evidence="2" id="KW-1185">Reference proteome</keyword>
<dbReference type="RefSeq" id="WP_317624602.1">
    <property type="nucleotide sequence ID" value="NZ_JANFFA010000001.1"/>
</dbReference>
<protein>
    <submittedName>
        <fullName evidence="1">Uncharacterized protein</fullName>
    </submittedName>
</protein>
<name>A0AAJ1UAH5_9RHOB</name>
<dbReference type="Pfam" id="PF20306">
    <property type="entry name" value="Sp-DndD"/>
    <property type="match status" value="1"/>
</dbReference>
<dbReference type="Proteomes" id="UP001227162">
    <property type="component" value="Unassembled WGS sequence"/>
</dbReference>
<dbReference type="EMBL" id="JANFFA010000001">
    <property type="protein sequence ID" value="MDQ2092996.1"/>
    <property type="molecule type" value="Genomic_DNA"/>
</dbReference>
<proteinExistence type="predicted"/>
<dbReference type="InterPro" id="IPR046882">
    <property type="entry name" value="Sp-DndD"/>
</dbReference>
<reference evidence="1" key="1">
    <citation type="submission" date="2022-07" db="EMBL/GenBank/DDBJ databases">
        <authorList>
            <person name="Otstavnykh N."/>
            <person name="Isaeva M."/>
            <person name="Bystritskaya E."/>
        </authorList>
    </citation>
    <scope>NUCLEOTIDE SEQUENCE</scope>
    <source>
        <strain evidence="1">10Alg 79</strain>
    </source>
</reference>
<evidence type="ECO:0000313" key="2">
    <source>
        <dbReference type="Proteomes" id="UP001227162"/>
    </source>
</evidence>
<comment type="caution">
    <text evidence="1">The sequence shown here is derived from an EMBL/GenBank/DDBJ whole genome shotgun (WGS) entry which is preliminary data.</text>
</comment>
<dbReference type="AlphaFoldDB" id="A0AAJ1UAH5"/>
<accession>A0AAJ1UAH5</accession>
<reference evidence="1" key="2">
    <citation type="submission" date="2023-04" db="EMBL/GenBank/DDBJ databases">
        <title>'Rhodoalgimonas zhirmunskyi' gen. nov., isolated from a red alga.</title>
        <authorList>
            <person name="Nedashkovskaya O.I."/>
            <person name="Otstavnykh N.Y."/>
            <person name="Bystritskaya E.P."/>
            <person name="Balabanova L.A."/>
            <person name="Isaeva M.P."/>
        </authorList>
    </citation>
    <scope>NUCLEOTIDE SEQUENCE</scope>
    <source>
        <strain evidence="1">10Alg 79</strain>
    </source>
</reference>
<organism evidence="1 2">
    <name type="scientific">Rhodalgimonas zhirmunskyi</name>
    <dbReference type="NCBI Taxonomy" id="2964767"/>
    <lineage>
        <taxon>Bacteria</taxon>
        <taxon>Pseudomonadati</taxon>
        <taxon>Pseudomonadota</taxon>
        <taxon>Alphaproteobacteria</taxon>
        <taxon>Rhodobacterales</taxon>
        <taxon>Roseobacteraceae</taxon>
        <taxon>Rhodalgimonas</taxon>
    </lineage>
</organism>
<sequence length="71" mass="7938">MTTPENDIALSTLISVGESTAPELDRDILRKCYLIQKKYQFSEDRSLSMAAMERLVEDALERNGSALEGSE</sequence>
<gene>
    <name evidence="1" type="ORF">NOI20_02620</name>
</gene>
<evidence type="ECO:0000313" key="1">
    <source>
        <dbReference type="EMBL" id="MDQ2092996.1"/>
    </source>
</evidence>